<name>A0A2C6DH97_9GAMM</name>
<reference evidence="2 4" key="3">
    <citation type="submission" date="2019-03" db="EMBL/GenBank/DDBJ databases">
        <authorList>
            <consortium name="Pathogen Informatics"/>
        </authorList>
    </citation>
    <scope>NUCLEOTIDE SEQUENCE [LARGE SCALE GENOMIC DNA]</scope>
    <source>
        <strain evidence="2 4">NCTC12282</strain>
    </source>
</reference>
<evidence type="ECO:0000313" key="4">
    <source>
        <dbReference type="Proteomes" id="UP000373449"/>
    </source>
</evidence>
<keyword evidence="3" id="KW-1185">Reference proteome</keyword>
<evidence type="ECO:0000313" key="2">
    <source>
        <dbReference type="EMBL" id="VFS45932.1"/>
    </source>
</evidence>
<protein>
    <submittedName>
        <fullName evidence="1">Uncharacterized protein</fullName>
    </submittedName>
</protein>
<dbReference type="OrthoDB" id="6466787at2"/>
<evidence type="ECO:0000313" key="3">
    <source>
        <dbReference type="Proteomes" id="UP000224974"/>
    </source>
</evidence>
<dbReference type="STRING" id="1111728.GCA_000427805_02631"/>
<dbReference type="RefSeq" id="WP_029093330.1">
    <property type="nucleotide sequence ID" value="NZ_CAADJA010000002.1"/>
</dbReference>
<dbReference type="Proteomes" id="UP000373449">
    <property type="component" value="Unassembled WGS sequence"/>
</dbReference>
<reference evidence="3" key="2">
    <citation type="submission" date="2017-09" db="EMBL/GenBank/DDBJ databases">
        <title>FDA dAtabase for Regulatory Grade micrObial Sequences (FDA-ARGOS): Supporting development and validation of Infectious Disease Dx tests.</title>
        <authorList>
            <person name="Minogue T."/>
            <person name="Wolcott M."/>
            <person name="Wasieloski L."/>
            <person name="Aguilar W."/>
            <person name="Moore D."/>
            <person name="Tallon L."/>
            <person name="Sadzewicz L."/>
            <person name="Ott S."/>
            <person name="Zhao X."/>
            <person name="Nagaraj S."/>
            <person name="Vavikolanu K."/>
            <person name="Aluvathingal J."/>
            <person name="Nadendla S."/>
            <person name="Sichtig H."/>
        </authorList>
    </citation>
    <scope>NUCLEOTIDE SEQUENCE [LARGE SCALE GENOMIC DNA]</scope>
    <source>
        <strain evidence="3">FDAARGOS_387</strain>
    </source>
</reference>
<dbReference type="Proteomes" id="UP000224974">
    <property type="component" value="Unassembled WGS sequence"/>
</dbReference>
<accession>A0A2C6DH97</accession>
<organism evidence="1 3">
    <name type="scientific">Budvicia aquatica</name>
    <dbReference type="NCBI Taxonomy" id="82979"/>
    <lineage>
        <taxon>Bacteria</taxon>
        <taxon>Pseudomonadati</taxon>
        <taxon>Pseudomonadota</taxon>
        <taxon>Gammaproteobacteria</taxon>
        <taxon>Enterobacterales</taxon>
        <taxon>Budviciaceae</taxon>
        <taxon>Budvicia</taxon>
    </lineage>
</organism>
<evidence type="ECO:0000313" key="1">
    <source>
        <dbReference type="EMBL" id="PHI28133.1"/>
    </source>
</evidence>
<dbReference type="EMBL" id="PDDX01000001">
    <property type="protein sequence ID" value="PHI28133.1"/>
    <property type="molecule type" value="Genomic_DNA"/>
</dbReference>
<gene>
    <name evidence="1" type="ORF">CRN84_01630</name>
    <name evidence="2" type="ORF">NCTC12282_00819</name>
</gene>
<dbReference type="EMBL" id="CAADJA010000002">
    <property type="protein sequence ID" value="VFS45932.1"/>
    <property type="molecule type" value="Genomic_DNA"/>
</dbReference>
<reference evidence="1" key="1">
    <citation type="submission" date="2017-09" db="EMBL/GenBank/DDBJ databases">
        <title>FDA dAtabase for Regulatory Grade micrObial Sequences (FDA-ARGOS): Supporting development and validation of Infectious Disease Dx tests.</title>
        <authorList>
            <person name="Minogue T."/>
            <person name="Wolcott M."/>
            <person name="Wasieloski L."/>
            <person name="Aguilar W."/>
            <person name="Moore D."/>
            <person name="Tallon L.J."/>
            <person name="Sadzewicz L."/>
            <person name="Ott S."/>
            <person name="Zhao X."/>
            <person name="Nagaraj S."/>
            <person name="Vavikolanu K."/>
            <person name="Aluvathingal J."/>
            <person name="Nadendla S."/>
            <person name="Sichtig H."/>
        </authorList>
    </citation>
    <scope>NUCLEOTIDE SEQUENCE</scope>
    <source>
        <strain evidence="1">FDAARGOS_387</strain>
    </source>
</reference>
<sequence length="374" mass="39832">MIFLTLIDKITALVSRLPRWKVALTLLLLADAPGALAATLIQNGRGLVGVINNNYSTSLTGPSRYWAEGNQDYVFLSWYINTASCNPSLMMEIDGVQGIKFNTAGTLMLVPEVTFVDNRSWSVSTTNYSDTITGFFNGNGSNTSENRGASSSCYWKPYQSTPATSVDRYITHQVTATGRMLIYGTGQQVSGTASLAQPIRLGIADPIGTPANYKYSTLVAAGSYPIVVSDLGCTISTPTRIDFGPQPASSVANEELASRTNNLSISCTQTKNPIGATLTLVTGTNLAYYSSNEYEVNLLKNGSGAAGAYVKMSIDVNGAVTPVAFNRKFIDIGSITSAQNAVSFNHPVTYTLYSRGTGMTGKVSGSAELSIVMR</sequence>
<proteinExistence type="predicted"/>
<dbReference type="AlphaFoldDB" id="A0A2C6DH97"/>